<dbReference type="RefSeq" id="XP_057385736.1">
    <property type="nucleotide sequence ID" value="XM_057529753.1"/>
</dbReference>
<name>A0ABM3S7D5_BALAC</name>
<proteinExistence type="predicted"/>
<evidence type="ECO:0000313" key="1">
    <source>
        <dbReference type="Proteomes" id="UP001652580"/>
    </source>
</evidence>
<dbReference type="GeneID" id="130704931"/>
<dbReference type="Proteomes" id="UP001652580">
    <property type="component" value="Chromosome 15"/>
</dbReference>
<protein>
    <submittedName>
        <fullName evidence="2">Uncharacterized protein LOC130704931</fullName>
    </submittedName>
</protein>
<reference evidence="2" key="1">
    <citation type="submission" date="2025-08" db="UniProtKB">
        <authorList>
            <consortium name="RefSeq"/>
        </authorList>
    </citation>
    <scope>IDENTIFICATION</scope>
</reference>
<keyword evidence="1" id="KW-1185">Reference proteome</keyword>
<evidence type="ECO:0000313" key="2">
    <source>
        <dbReference type="RefSeq" id="XP_057385736.1"/>
    </source>
</evidence>
<organism evidence="1 2">
    <name type="scientific">Balaenoptera acutorostrata</name>
    <name type="common">Common minke whale</name>
    <name type="synonym">Balaena rostrata</name>
    <dbReference type="NCBI Taxonomy" id="9767"/>
    <lineage>
        <taxon>Eukaryota</taxon>
        <taxon>Metazoa</taxon>
        <taxon>Chordata</taxon>
        <taxon>Craniata</taxon>
        <taxon>Vertebrata</taxon>
        <taxon>Euteleostomi</taxon>
        <taxon>Mammalia</taxon>
        <taxon>Eutheria</taxon>
        <taxon>Laurasiatheria</taxon>
        <taxon>Artiodactyla</taxon>
        <taxon>Whippomorpha</taxon>
        <taxon>Cetacea</taxon>
        <taxon>Mysticeti</taxon>
        <taxon>Balaenopteridae</taxon>
        <taxon>Balaenoptera</taxon>
    </lineage>
</organism>
<gene>
    <name evidence="2" type="primary">LOC130704931</name>
</gene>
<sequence>MGVWNAQPAAVGLVRCRHPASPWEGFSAGTIAETSSSLRSTVTTEAALCVGLAPAQLWLSGVGLYGLPRTLSPALSESGRTWWVLGSSPLPYGPTRRQFRMSSQPTSAEKSSFLRVAFPSLDSGGLILNCLPRRWTIFLTQGRRIWTCHILRPKTHIWFSSFHETLEEGGSAGSPSNQPKEAAWPTRASELYKEHLREEWKGSHVTLRMKKAKKDQSGSKCITR</sequence>
<accession>A0ABM3S7D5</accession>